<reference evidence="9 10" key="1">
    <citation type="submission" date="2021-03" db="EMBL/GenBank/DDBJ databases">
        <title>Assistant Professor.</title>
        <authorList>
            <person name="Huq M.A."/>
        </authorList>
    </citation>
    <scope>NUCLEOTIDE SEQUENCE [LARGE SCALE GENOMIC DNA]</scope>
    <source>
        <strain evidence="9 10">MAH-29</strain>
    </source>
</reference>
<dbReference type="InterPro" id="IPR013324">
    <property type="entry name" value="RNA_pol_sigma_r3/r4-like"/>
</dbReference>
<keyword evidence="2 6" id="KW-0805">Transcription regulation</keyword>
<evidence type="ECO:0000256" key="5">
    <source>
        <dbReference type="ARBA" id="ARBA00023163"/>
    </source>
</evidence>
<organism evidence="9 10">
    <name type="scientific">Niastella soli</name>
    <dbReference type="NCBI Taxonomy" id="2821487"/>
    <lineage>
        <taxon>Bacteria</taxon>
        <taxon>Pseudomonadati</taxon>
        <taxon>Bacteroidota</taxon>
        <taxon>Chitinophagia</taxon>
        <taxon>Chitinophagales</taxon>
        <taxon>Chitinophagaceae</taxon>
        <taxon>Niastella</taxon>
    </lineage>
</organism>
<comment type="similarity">
    <text evidence="1 6">Belongs to the sigma-70 factor family. ECF subfamily.</text>
</comment>
<evidence type="ECO:0000259" key="7">
    <source>
        <dbReference type="Pfam" id="PF04542"/>
    </source>
</evidence>
<dbReference type="SUPFAM" id="SSF88946">
    <property type="entry name" value="Sigma2 domain of RNA polymerase sigma factors"/>
    <property type="match status" value="1"/>
</dbReference>
<dbReference type="Proteomes" id="UP000677244">
    <property type="component" value="Unassembled WGS sequence"/>
</dbReference>
<evidence type="ECO:0000313" key="9">
    <source>
        <dbReference type="EMBL" id="MBO9203858.1"/>
    </source>
</evidence>
<dbReference type="SUPFAM" id="SSF88659">
    <property type="entry name" value="Sigma3 and sigma4 domains of RNA polymerase sigma factors"/>
    <property type="match status" value="1"/>
</dbReference>
<dbReference type="PROSITE" id="PS01063">
    <property type="entry name" value="SIGMA70_ECF"/>
    <property type="match status" value="1"/>
</dbReference>
<dbReference type="InterPro" id="IPR014327">
    <property type="entry name" value="RNA_pol_sigma70_bacteroid"/>
</dbReference>
<dbReference type="InterPro" id="IPR013249">
    <property type="entry name" value="RNA_pol_sigma70_r4_t2"/>
</dbReference>
<evidence type="ECO:0000256" key="6">
    <source>
        <dbReference type="RuleBase" id="RU000716"/>
    </source>
</evidence>
<dbReference type="RefSeq" id="WP_209141909.1">
    <property type="nucleotide sequence ID" value="NZ_JAGHKO010000011.1"/>
</dbReference>
<proteinExistence type="inferred from homology"/>
<keyword evidence="10" id="KW-1185">Reference proteome</keyword>
<dbReference type="NCBIfam" id="TIGR02985">
    <property type="entry name" value="Sig70_bacteroi1"/>
    <property type="match status" value="1"/>
</dbReference>
<dbReference type="InterPro" id="IPR007627">
    <property type="entry name" value="RNA_pol_sigma70_r2"/>
</dbReference>
<dbReference type="Pfam" id="PF04542">
    <property type="entry name" value="Sigma70_r2"/>
    <property type="match status" value="1"/>
</dbReference>
<dbReference type="InterPro" id="IPR000838">
    <property type="entry name" value="RNA_pol_sigma70_ECF_CS"/>
</dbReference>
<dbReference type="PANTHER" id="PTHR43133:SF46">
    <property type="entry name" value="RNA POLYMERASE SIGMA-70 FACTOR ECF SUBFAMILY"/>
    <property type="match status" value="1"/>
</dbReference>
<dbReference type="InterPro" id="IPR036388">
    <property type="entry name" value="WH-like_DNA-bd_sf"/>
</dbReference>
<accession>A0ABS3Z128</accession>
<dbReference type="NCBIfam" id="TIGR02937">
    <property type="entry name" value="sigma70-ECF"/>
    <property type="match status" value="1"/>
</dbReference>
<evidence type="ECO:0000256" key="1">
    <source>
        <dbReference type="ARBA" id="ARBA00010641"/>
    </source>
</evidence>
<keyword evidence="3 6" id="KW-0731">Sigma factor</keyword>
<dbReference type="Gene3D" id="1.10.1740.10">
    <property type="match status" value="1"/>
</dbReference>
<dbReference type="InterPro" id="IPR013325">
    <property type="entry name" value="RNA_pol_sigma_r2"/>
</dbReference>
<dbReference type="Pfam" id="PF08281">
    <property type="entry name" value="Sigma70_r4_2"/>
    <property type="match status" value="1"/>
</dbReference>
<keyword evidence="4 6" id="KW-0238">DNA-binding</keyword>
<gene>
    <name evidence="9" type="ORF">J7I42_26475</name>
</gene>
<feature type="domain" description="RNA polymerase sigma-70 region 2" evidence="7">
    <location>
        <begin position="16"/>
        <end position="80"/>
    </location>
</feature>
<keyword evidence="5 6" id="KW-0804">Transcription</keyword>
<evidence type="ECO:0000256" key="4">
    <source>
        <dbReference type="ARBA" id="ARBA00023125"/>
    </source>
</evidence>
<comment type="caution">
    <text evidence="9">The sequence shown here is derived from an EMBL/GenBank/DDBJ whole genome shotgun (WGS) entry which is preliminary data.</text>
</comment>
<protein>
    <recommendedName>
        <fullName evidence="6">RNA polymerase sigma factor</fullName>
    </recommendedName>
</protein>
<sequence length="197" mass="23286">MTLRLQKGDSDAFLELYNQYHQPLYHYVLRFVKSPAIAEDILQDVFLKIWEIRTRINPDLSFKSYLYRICRNSVFKLLKKIAVDENLRVQVFQQFAQSVADADLKVLWQQYETLLQAAFNRLPPQRQKVFRLCREEGKTYEQVAAELGISRNTVKEHMVLAMKLIREHLDQFGDNPTHFIFLLFLIKEIPATFTSLS</sequence>
<dbReference type="PANTHER" id="PTHR43133">
    <property type="entry name" value="RNA POLYMERASE ECF-TYPE SIGMA FACTO"/>
    <property type="match status" value="1"/>
</dbReference>
<evidence type="ECO:0000313" key="10">
    <source>
        <dbReference type="Proteomes" id="UP000677244"/>
    </source>
</evidence>
<dbReference type="InterPro" id="IPR039425">
    <property type="entry name" value="RNA_pol_sigma-70-like"/>
</dbReference>
<dbReference type="InterPro" id="IPR014284">
    <property type="entry name" value="RNA_pol_sigma-70_dom"/>
</dbReference>
<dbReference type="Gene3D" id="1.10.10.10">
    <property type="entry name" value="Winged helix-like DNA-binding domain superfamily/Winged helix DNA-binding domain"/>
    <property type="match status" value="1"/>
</dbReference>
<evidence type="ECO:0000256" key="2">
    <source>
        <dbReference type="ARBA" id="ARBA00023015"/>
    </source>
</evidence>
<evidence type="ECO:0000256" key="3">
    <source>
        <dbReference type="ARBA" id="ARBA00023082"/>
    </source>
</evidence>
<evidence type="ECO:0000259" key="8">
    <source>
        <dbReference type="Pfam" id="PF08281"/>
    </source>
</evidence>
<dbReference type="CDD" id="cd06171">
    <property type="entry name" value="Sigma70_r4"/>
    <property type="match status" value="1"/>
</dbReference>
<feature type="domain" description="RNA polymerase sigma factor 70 region 4 type 2" evidence="8">
    <location>
        <begin position="114"/>
        <end position="164"/>
    </location>
</feature>
<dbReference type="EMBL" id="JAGHKO010000011">
    <property type="protein sequence ID" value="MBO9203858.1"/>
    <property type="molecule type" value="Genomic_DNA"/>
</dbReference>
<name>A0ABS3Z128_9BACT</name>